<dbReference type="OrthoDB" id="9835959at2759"/>
<organism evidence="10 11">
    <name type="scientific">Megalops atlanticus</name>
    <name type="common">Tarpon</name>
    <name type="synonym">Clupea gigantea</name>
    <dbReference type="NCBI Taxonomy" id="7932"/>
    <lineage>
        <taxon>Eukaryota</taxon>
        <taxon>Metazoa</taxon>
        <taxon>Chordata</taxon>
        <taxon>Craniata</taxon>
        <taxon>Vertebrata</taxon>
        <taxon>Euteleostomi</taxon>
        <taxon>Actinopterygii</taxon>
        <taxon>Neopterygii</taxon>
        <taxon>Teleostei</taxon>
        <taxon>Elopiformes</taxon>
        <taxon>Megalopidae</taxon>
        <taxon>Megalops</taxon>
    </lineage>
</organism>
<evidence type="ECO:0000256" key="5">
    <source>
        <dbReference type="ARBA" id="ARBA00023136"/>
    </source>
</evidence>
<proteinExistence type="predicted"/>
<dbReference type="AlphaFoldDB" id="A0A9D3T8N7"/>
<keyword evidence="5 8" id="KW-0472">Membrane</keyword>
<evidence type="ECO:0000256" key="4">
    <source>
        <dbReference type="ARBA" id="ARBA00022989"/>
    </source>
</evidence>
<dbReference type="InterPro" id="IPR013783">
    <property type="entry name" value="Ig-like_fold"/>
</dbReference>
<feature type="signal peptide" evidence="9">
    <location>
        <begin position="1"/>
        <end position="16"/>
    </location>
</feature>
<dbReference type="PANTHER" id="PTHR23037">
    <property type="entry name" value="CYTOKINE RECEPTOR"/>
    <property type="match status" value="1"/>
</dbReference>
<evidence type="ECO:0000313" key="10">
    <source>
        <dbReference type="EMBL" id="KAG7467085.1"/>
    </source>
</evidence>
<dbReference type="Gene3D" id="2.60.40.10">
    <property type="entry name" value="Immunoglobulins"/>
    <property type="match status" value="1"/>
</dbReference>
<dbReference type="Proteomes" id="UP001046870">
    <property type="component" value="Chromosome 12"/>
</dbReference>
<dbReference type="InterPro" id="IPR036116">
    <property type="entry name" value="FN3_sf"/>
</dbReference>
<dbReference type="SUPFAM" id="SSF49265">
    <property type="entry name" value="Fibronectin type III"/>
    <property type="match status" value="1"/>
</dbReference>
<dbReference type="GO" id="GO:0004896">
    <property type="term" value="F:cytokine receptor activity"/>
    <property type="evidence" value="ECO:0007669"/>
    <property type="project" value="TreeGrafter"/>
</dbReference>
<keyword evidence="11" id="KW-1185">Reference proteome</keyword>
<keyword evidence="4 8" id="KW-1133">Transmembrane helix</keyword>
<gene>
    <name evidence="10" type="ORF">MATL_G00149570</name>
</gene>
<feature type="transmembrane region" description="Helical" evidence="8">
    <location>
        <begin position="311"/>
        <end position="331"/>
    </location>
</feature>
<comment type="caution">
    <text evidence="10">The sequence shown here is derived from an EMBL/GenBank/DDBJ whole genome shotgun (WGS) entry which is preliminary data.</text>
</comment>
<protein>
    <submittedName>
        <fullName evidence="10">Uncharacterized protein</fullName>
    </submittedName>
</protein>
<evidence type="ECO:0000256" key="6">
    <source>
        <dbReference type="ARBA" id="ARBA00023170"/>
    </source>
</evidence>
<keyword evidence="3 9" id="KW-0732">Signal</keyword>
<dbReference type="GO" id="GO:0009897">
    <property type="term" value="C:external side of plasma membrane"/>
    <property type="evidence" value="ECO:0007669"/>
    <property type="project" value="TreeGrafter"/>
</dbReference>
<accession>A0A9D3T8N7</accession>
<keyword evidence="7" id="KW-0325">Glycoprotein</keyword>
<dbReference type="EMBL" id="JAFDVH010000012">
    <property type="protein sequence ID" value="KAG7467085.1"/>
    <property type="molecule type" value="Genomic_DNA"/>
</dbReference>
<evidence type="ECO:0000313" key="11">
    <source>
        <dbReference type="Proteomes" id="UP001046870"/>
    </source>
</evidence>
<evidence type="ECO:0000256" key="2">
    <source>
        <dbReference type="ARBA" id="ARBA00022692"/>
    </source>
</evidence>
<feature type="chain" id="PRO_5038453962" evidence="9">
    <location>
        <begin position="17"/>
        <end position="386"/>
    </location>
</feature>
<evidence type="ECO:0000256" key="9">
    <source>
        <dbReference type="SAM" id="SignalP"/>
    </source>
</evidence>
<reference evidence="10" key="1">
    <citation type="submission" date="2021-01" db="EMBL/GenBank/DDBJ databases">
        <authorList>
            <person name="Zahm M."/>
            <person name="Roques C."/>
            <person name="Cabau C."/>
            <person name="Klopp C."/>
            <person name="Donnadieu C."/>
            <person name="Jouanno E."/>
            <person name="Lampietro C."/>
            <person name="Louis A."/>
            <person name="Herpin A."/>
            <person name="Echchiki A."/>
            <person name="Berthelot C."/>
            <person name="Parey E."/>
            <person name="Roest-Crollius H."/>
            <person name="Braasch I."/>
            <person name="Postlethwait J."/>
            <person name="Bobe J."/>
            <person name="Montfort J."/>
            <person name="Bouchez O."/>
            <person name="Begum T."/>
            <person name="Mejri S."/>
            <person name="Adams A."/>
            <person name="Chen W.-J."/>
            <person name="Guiguen Y."/>
        </authorList>
    </citation>
    <scope>NUCLEOTIDE SEQUENCE</scope>
    <source>
        <strain evidence="10">YG-15Mar2019-1</strain>
        <tissue evidence="10">Brain</tissue>
    </source>
</reference>
<evidence type="ECO:0000256" key="8">
    <source>
        <dbReference type="SAM" id="Phobius"/>
    </source>
</evidence>
<comment type="subcellular location">
    <subcellularLocation>
        <location evidence="1">Membrane</location>
        <topology evidence="1">Single-pass type I membrane protein</topology>
    </subcellularLocation>
</comment>
<keyword evidence="2 8" id="KW-0812">Transmembrane</keyword>
<name>A0A9D3T8N7_MEGAT</name>
<sequence length="386" mass="43582">MNCPLLLWLFWPIVMSTTVSENSVNVTLGPTTELSRGEQASSTSIPVDVAMEVRNDCDKDEDSGTPKEEVRISLKNHRDNMTEVRKKSFFGPENDATKMRLIYCNLTLPEGVDQLLVTNITCISSMSMQLSCNWTTVNSPACAHYSATISQADEKATSCHCDKISKNLVGCHADFKPKKKDIQFHINASCTNFWYNHFVIFDPKEIEKLDPPQNVTASVTSGNLVITWKPPNGVKPKCLLNQIRINNELKNISVALEYNMPDVDLTRSYFVQMRVTKSSVCRENHIWSDWSDILEVTPKSPSKMPYELKPLVIATIVLGIPMFLLAVLLLCRCHRMFEKLFPVPSPSTKIKCLLEKDDFIKVVPSKYVEEITELQFVGADEHVKSS</sequence>
<evidence type="ECO:0000256" key="1">
    <source>
        <dbReference type="ARBA" id="ARBA00004479"/>
    </source>
</evidence>
<keyword evidence="6" id="KW-0675">Receptor</keyword>
<evidence type="ECO:0000256" key="3">
    <source>
        <dbReference type="ARBA" id="ARBA00022729"/>
    </source>
</evidence>
<evidence type="ECO:0000256" key="7">
    <source>
        <dbReference type="ARBA" id="ARBA00023180"/>
    </source>
</evidence>
<dbReference type="PANTHER" id="PTHR23037:SF46">
    <property type="entry name" value="INTERLEUKIN 5 RECEPTOR SUBUNIT ALPHA"/>
    <property type="match status" value="1"/>
</dbReference>